<feature type="transmembrane region" description="Helical" evidence="5">
    <location>
        <begin position="12"/>
        <end position="29"/>
    </location>
</feature>
<keyword evidence="2 5" id="KW-0812">Transmembrane</keyword>
<feature type="transmembrane region" description="Helical" evidence="5">
    <location>
        <begin position="365"/>
        <end position="389"/>
    </location>
</feature>
<organism evidence="7">
    <name type="scientific">candidate division WOR-3 bacterium</name>
    <dbReference type="NCBI Taxonomy" id="2052148"/>
    <lineage>
        <taxon>Bacteria</taxon>
        <taxon>Bacteria division WOR-3</taxon>
    </lineage>
</organism>
<dbReference type="EMBL" id="DTDR01000071">
    <property type="protein sequence ID" value="HGK63482.1"/>
    <property type="molecule type" value="Genomic_DNA"/>
</dbReference>
<evidence type="ECO:0000256" key="3">
    <source>
        <dbReference type="ARBA" id="ARBA00022989"/>
    </source>
</evidence>
<keyword evidence="4 5" id="KW-0472">Membrane</keyword>
<evidence type="ECO:0000259" key="6">
    <source>
        <dbReference type="Pfam" id="PF04932"/>
    </source>
</evidence>
<evidence type="ECO:0000256" key="5">
    <source>
        <dbReference type="SAM" id="Phobius"/>
    </source>
</evidence>
<feature type="transmembrane region" description="Helical" evidence="5">
    <location>
        <begin position="401"/>
        <end position="421"/>
    </location>
</feature>
<evidence type="ECO:0000256" key="2">
    <source>
        <dbReference type="ARBA" id="ARBA00022692"/>
    </source>
</evidence>
<feature type="transmembrane region" description="Helical" evidence="5">
    <location>
        <begin position="84"/>
        <end position="100"/>
    </location>
</feature>
<dbReference type="PANTHER" id="PTHR37422">
    <property type="entry name" value="TEICHURONIC ACID BIOSYNTHESIS PROTEIN TUAE"/>
    <property type="match status" value="1"/>
</dbReference>
<feature type="transmembrane region" description="Helical" evidence="5">
    <location>
        <begin position="146"/>
        <end position="165"/>
    </location>
</feature>
<dbReference type="InterPro" id="IPR007016">
    <property type="entry name" value="O-antigen_ligase-rel_domated"/>
</dbReference>
<proteinExistence type="predicted"/>
<feature type="transmembrane region" description="Helical" evidence="5">
    <location>
        <begin position="268"/>
        <end position="285"/>
    </location>
</feature>
<name>A0A7V4E2X3_UNCW3</name>
<evidence type="ECO:0000256" key="4">
    <source>
        <dbReference type="ARBA" id="ARBA00023136"/>
    </source>
</evidence>
<feature type="transmembrane region" description="Helical" evidence="5">
    <location>
        <begin position="35"/>
        <end position="54"/>
    </location>
</feature>
<dbReference type="AlphaFoldDB" id="A0A7V4E2X3"/>
<gene>
    <name evidence="7" type="ORF">ENU74_02670</name>
</gene>
<comment type="subcellular location">
    <subcellularLocation>
        <location evidence="1">Membrane</location>
        <topology evidence="1">Multi-pass membrane protein</topology>
    </subcellularLocation>
</comment>
<dbReference type="GO" id="GO:0016874">
    <property type="term" value="F:ligase activity"/>
    <property type="evidence" value="ECO:0007669"/>
    <property type="project" value="UniProtKB-KW"/>
</dbReference>
<evidence type="ECO:0000256" key="1">
    <source>
        <dbReference type="ARBA" id="ARBA00004141"/>
    </source>
</evidence>
<feature type="transmembrane region" description="Helical" evidence="5">
    <location>
        <begin position="216"/>
        <end position="238"/>
    </location>
</feature>
<feature type="transmembrane region" description="Helical" evidence="5">
    <location>
        <begin position="245"/>
        <end position="262"/>
    </location>
</feature>
<feature type="transmembrane region" description="Helical" evidence="5">
    <location>
        <begin position="61"/>
        <end position="78"/>
    </location>
</feature>
<dbReference type="GO" id="GO:0016020">
    <property type="term" value="C:membrane"/>
    <property type="evidence" value="ECO:0007669"/>
    <property type="project" value="UniProtKB-SubCell"/>
</dbReference>
<feature type="domain" description="O-antigen ligase-related" evidence="6">
    <location>
        <begin position="256"/>
        <end position="382"/>
    </location>
</feature>
<evidence type="ECO:0000313" key="7">
    <source>
        <dbReference type="EMBL" id="HGK63482.1"/>
    </source>
</evidence>
<protein>
    <submittedName>
        <fullName evidence="7">O-antigen ligase domain-containing protein</fullName>
    </submittedName>
</protein>
<keyword evidence="7" id="KW-0436">Ligase</keyword>
<comment type="caution">
    <text evidence="7">The sequence shown here is derived from an EMBL/GenBank/DDBJ whole genome shotgun (WGS) entry which is preliminary data.</text>
</comment>
<feature type="transmembrane region" description="Helical" evidence="5">
    <location>
        <begin position="177"/>
        <end position="196"/>
    </location>
</feature>
<keyword evidence="3 5" id="KW-1133">Transmembrane helix</keyword>
<reference evidence="7" key="1">
    <citation type="journal article" date="2020" name="mSystems">
        <title>Genome- and Community-Level Interaction Insights into Carbon Utilization and Element Cycling Functions of Hydrothermarchaeota in Hydrothermal Sediment.</title>
        <authorList>
            <person name="Zhou Z."/>
            <person name="Liu Y."/>
            <person name="Xu W."/>
            <person name="Pan J."/>
            <person name="Luo Z.H."/>
            <person name="Li M."/>
        </authorList>
    </citation>
    <scope>NUCLEOTIDE SEQUENCE [LARGE SCALE GENOMIC DNA]</scope>
    <source>
        <strain evidence="7">SpSt-697</strain>
    </source>
</reference>
<feature type="transmembrane region" description="Helical" evidence="5">
    <location>
        <begin position="120"/>
        <end position="140"/>
    </location>
</feature>
<dbReference type="InterPro" id="IPR051533">
    <property type="entry name" value="WaaL-like"/>
</dbReference>
<dbReference type="PANTHER" id="PTHR37422:SF17">
    <property type="entry name" value="O-ANTIGEN LIGASE"/>
    <property type="match status" value="1"/>
</dbReference>
<dbReference type="Pfam" id="PF04932">
    <property type="entry name" value="Wzy_C"/>
    <property type="match status" value="1"/>
</dbReference>
<accession>A0A7V4E2X3</accession>
<feature type="transmembrane region" description="Helical" evidence="5">
    <location>
        <begin position="292"/>
        <end position="313"/>
    </location>
</feature>
<sequence>MVNMMVKRNAPNFFLIIFFFFISFLFFFITQKYNFQISLLIFLLPFFLLFIFLYPEIGLNFILNEPLLYFILPILPIAEGFRRASFTLFIFFLLLIAFIYQIVKNPKVIHHFISQLKKPLFILLAIIGLCLFISVSRLPLAFLEYGYVKFFSFLLLAFLPSLALLFLDNEEKRLKRFIFAFAFFTFLFFVYANFLIMKEGIENFLEKEIIPYRLGFSLSCVVFGRWAGIGVLLAFLLFITTRNKLVKIIVLLLLPVLLYLLLLSATRGAILALAITLFTFFFLRLKNFKEKIALILLFIFLFFIFYSLIPSIIRERLTYFEDESALNRLEFIGLAFQNFFSSPLLGKGLGTFSYYNYYSLYPHNIFAEFACETGFLGLIPFLLFIFFAFKEMFKRLKVKEITSLFPAFLFLYLFVSSQFSFDIGNNSLLFFAGIFLSLKEEKNEK</sequence>